<protein>
    <submittedName>
        <fullName evidence="2">Acyl carrier protein</fullName>
    </submittedName>
</protein>
<dbReference type="Pfam" id="PF00550">
    <property type="entry name" value="PP-binding"/>
    <property type="match status" value="1"/>
</dbReference>
<gene>
    <name evidence="2" type="ORF">ACFSDX_17555</name>
</gene>
<dbReference type="RefSeq" id="WP_382319525.1">
    <property type="nucleotide sequence ID" value="NZ_JBHUIA010000003.1"/>
</dbReference>
<keyword evidence="3" id="KW-1185">Reference proteome</keyword>
<accession>A0ABW4QZ16</accession>
<dbReference type="PROSITE" id="PS50075">
    <property type="entry name" value="CARRIER"/>
    <property type="match status" value="1"/>
</dbReference>
<evidence type="ECO:0000313" key="3">
    <source>
        <dbReference type="Proteomes" id="UP001597197"/>
    </source>
</evidence>
<name>A0ABW4QZ16_9BACT</name>
<feature type="domain" description="Carrier" evidence="1">
    <location>
        <begin position="1"/>
        <end position="74"/>
    </location>
</feature>
<proteinExistence type="predicted"/>
<reference evidence="3" key="1">
    <citation type="journal article" date="2019" name="Int. J. Syst. Evol. Microbiol.">
        <title>The Global Catalogue of Microorganisms (GCM) 10K type strain sequencing project: providing services to taxonomists for standard genome sequencing and annotation.</title>
        <authorList>
            <consortium name="The Broad Institute Genomics Platform"/>
            <consortium name="The Broad Institute Genome Sequencing Center for Infectious Disease"/>
            <person name="Wu L."/>
            <person name="Ma J."/>
        </authorList>
    </citation>
    <scope>NUCLEOTIDE SEQUENCE [LARGE SCALE GENOMIC DNA]</scope>
    <source>
        <strain evidence="3">CGMCC 1.15795</strain>
    </source>
</reference>
<sequence>MTDTIWQQALPLLPPEAAGNRPTETARPDFGLDSLDFVELVLQIEQQFDIRFSAAEVTELRRVQLSLSGTERARRQSLHAQFFARLLQNGSWL</sequence>
<evidence type="ECO:0000313" key="2">
    <source>
        <dbReference type="EMBL" id="MFD1874255.1"/>
    </source>
</evidence>
<dbReference type="Gene3D" id="1.10.1200.10">
    <property type="entry name" value="ACP-like"/>
    <property type="match status" value="1"/>
</dbReference>
<organism evidence="2 3">
    <name type="scientific">Hymenobacter bucti</name>
    <dbReference type="NCBI Taxonomy" id="1844114"/>
    <lineage>
        <taxon>Bacteria</taxon>
        <taxon>Pseudomonadati</taxon>
        <taxon>Bacteroidota</taxon>
        <taxon>Cytophagia</taxon>
        <taxon>Cytophagales</taxon>
        <taxon>Hymenobacteraceae</taxon>
        <taxon>Hymenobacter</taxon>
    </lineage>
</organism>
<dbReference type="Proteomes" id="UP001597197">
    <property type="component" value="Unassembled WGS sequence"/>
</dbReference>
<dbReference type="SUPFAM" id="SSF47336">
    <property type="entry name" value="ACP-like"/>
    <property type="match status" value="1"/>
</dbReference>
<comment type="caution">
    <text evidence="2">The sequence shown here is derived from an EMBL/GenBank/DDBJ whole genome shotgun (WGS) entry which is preliminary data.</text>
</comment>
<dbReference type="EMBL" id="JBHUFD010000006">
    <property type="protein sequence ID" value="MFD1874255.1"/>
    <property type="molecule type" value="Genomic_DNA"/>
</dbReference>
<dbReference type="InterPro" id="IPR009081">
    <property type="entry name" value="PP-bd_ACP"/>
</dbReference>
<evidence type="ECO:0000259" key="1">
    <source>
        <dbReference type="PROSITE" id="PS50075"/>
    </source>
</evidence>
<dbReference type="InterPro" id="IPR036736">
    <property type="entry name" value="ACP-like_sf"/>
</dbReference>